<dbReference type="InterPro" id="IPR032708">
    <property type="entry name" value="McjB_C"/>
</dbReference>
<dbReference type="KEGG" id="fsy:FsymDg_2396"/>
<organism evidence="2 3">
    <name type="scientific">Candidatus Protofrankia datiscae</name>
    <dbReference type="NCBI Taxonomy" id="2716812"/>
    <lineage>
        <taxon>Bacteria</taxon>
        <taxon>Bacillati</taxon>
        <taxon>Actinomycetota</taxon>
        <taxon>Actinomycetes</taxon>
        <taxon>Frankiales</taxon>
        <taxon>Frankiaceae</taxon>
        <taxon>Protofrankia</taxon>
    </lineage>
</organism>
<dbReference type="STRING" id="656024.FsymDg_2396"/>
<dbReference type="Proteomes" id="UP000001549">
    <property type="component" value="Chromosome"/>
</dbReference>
<dbReference type="RefSeq" id="WP_013873707.1">
    <property type="nucleotide sequence ID" value="NC_015656.1"/>
</dbReference>
<evidence type="ECO:0000313" key="3">
    <source>
        <dbReference type="Proteomes" id="UP000001549"/>
    </source>
</evidence>
<dbReference type="eggNOG" id="ENOG5032TAQ">
    <property type="taxonomic scope" value="Bacteria"/>
</dbReference>
<feature type="domain" description="Microcin J25-processing protein McjB C-terminal" evidence="1">
    <location>
        <begin position="22"/>
        <end position="136"/>
    </location>
</feature>
<dbReference type="InterPro" id="IPR053521">
    <property type="entry name" value="McjB-like"/>
</dbReference>
<accession>F8B1B1</accession>
<evidence type="ECO:0000313" key="2">
    <source>
        <dbReference type="EMBL" id="AEH09780.1"/>
    </source>
</evidence>
<dbReference type="HOGENOM" id="CLU_148708_0_0_11"/>
<reference evidence="2 3" key="1">
    <citation type="submission" date="2011-05" db="EMBL/GenBank/DDBJ databases">
        <title>Complete sequence of chromosome of Frankia symbiont of Datisca glomerata.</title>
        <authorList>
            <consortium name="US DOE Joint Genome Institute"/>
            <person name="Lucas S."/>
            <person name="Han J."/>
            <person name="Lapidus A."/>
            <person name="Cheng J.-F."/>
            <person name="Goodwin L."/>
            <person name="Pitluck S."/>
            <person name="Peters L."/>
            <person name="Mikhailova N."/>
            <person name="Chertkov O."/>
            <person name="Teshima H."/>
            <person name="Han C."/>
            <person name="Tapia R."/>
            <person name="Land M."/>
            <person name="Hauser L."/>
            <person name="Kyrpides N."/>
            <person name="Ivanova N."/>
            <person name="Pagani I."/>
            <person name="Berry A."/>
            <person name="Pawlowski K."/>
            <person name="Persson T."/>
            <person name="Vanden Heuvel B."/>
            <person name="Benson D."/>
            <person name="Woyke T."/>
        </authorList>
    </citation>
    <scope>NUCLEOTIDE SEQUENCE [LARGE SCALE GENOMIC DNA]</scope>
    <source>
        <strain evidence="3">4085684</strain>
    </source>
</reference>
<dbReference type="EMBL" id="CP002801">
    <property type="protein sequence ID" value="AEH09780.1"/>
    <property type="molecule type" value="Genomic_DNA"/>
</dbReference>
<keyword evidence="3" id="KW-1185">Reference proteome</keyword>
<dbReference type="Pfam" id="PF13471">
    <property type="entry name" value="Transglut_core3"/>
    <property type="match status" value="1"/>
</dbReference>
<evidence type="ECO:0000259" key="1">
    <source>
        <dbReference type="Pfam" id="PF13471"/>
    </source>
</evidence>
<dbReference type="NCBIfam" id="NF033537">
    <property type="entry name" value="lasso_biosyn_B2"/>
    <property type="match status" value="1"/>
</dbReference>
<name>F8B1B1_9ACTN</name>
<proteinExistence type="predicted"/>
<gene>
    <name evidence="2" type="ordered locus">FsymDg_2396</name>
</gene>
<protein>
    <recommendedName>
        <fullName evidence="1">Microcin J25-processing protein McjB C-terminal domain-containing protein</fullName>
    </recommendedName>
</protein>
<dbReference type="AlphaFoldDB" id="F8B1B1"/>
<sequence precursor="true">MTTPMSVSRRGDNLALRRRPLALAAVAAARLLATQPPSRIRAVLTWLRRGAVPADYQQTLAARNAVTAVSMVCRSGHGCIPRSIATALLCRASGVWPTWCVGVRAVSPFAAHAWVEADGAMVGEREPAGYFRPLLTVPPPAAGMATAAGVGAS</sequence>